<sequence length="402" mass="44883">MSVWILVLIILIVAAACFFTGYLLADKKAAFKTASLEVKLSEREQNEERLVNTFKALSAEALNTNNKSFLELAKTTLEKYQESAKGDLEKRQQAINSLVEPVKETLGKFEVKIGEIEKERKGAYEGLKEQMHMLLGTTQTLSNALTSSSSRGRWGELQLKKIVELAGMMNHADFVEQSSVSTQDGRLRPDLIVKLPGGSNIVVDSKAPVSKYLEAVELKDPSARHAKFKEFAAQIKDHIKSLSSKAYWEQFSPTPDFVVLFIPGDSYFAAALEAEPALIENAVKEKVIVATPTTLISLLKAIAYGWRNVSVEQDAKEIAALGKELYERIATMSEHFYKIGSGLENATKSYNQTLRSYESRVLVSARRFKDFKVSDKEIDVSSEHTIDVLPNYSEDNKKDLLD</sequence>
<organism evidence="5 6">
    <name type="scientific">Elusimicrobium minutum (strain Pei191)</name>
    <dbReference type="NCBI Taxonomy" id="445932"/>
    <lineage>
        <taxon>Bacteria</taxon>
        <taxon>Pseudomonadati</taxon>
        <taxon>Elusimicrobiota</taxon>
        <taxon>Elusimicrobia</taxon>
        <taxon>Elusimicrobiales</taxon>
        <taxon>Elusimicrobiaceae</taxon>
        <taxon>Elusimicrobium</taxon>
    </lineage>
</organism>
<dbReference type="KEGG" id="emi:Emin_0396"/>
<evidence type="ECO:0000256" key="1">
    <source>
        <dbReference type="ARBA" id="ARBA00003416"/>
    </source>
</evidence>
<evidence type="ECO:0000256" key="3">
    <source>
        <dbReference type="ARBA" id="ARBA00023054"/>
    </source>
</evidence>
<dbReference type="Proteomes" id="UP000001029">
    <property type="component" value="Chromosome"/>
</dbReference>
<dbReference type="AlphaFoldDB" id="B2KBD1"/>
<dbReference type="GO" id="GO:0006310">
    <property type="term" value="P:DNA recombination"/>
    <property type="evidence" value="ECO:0007669"/>
    <property type="project" value="UniProtKB-KW"/>
</dbReference>
<protein>
    <submittedName>
        <fullName evidence="5">Uncharacterized protein conserved in bacteria DUF195</fullName>
    </submittedName>
</protein>
<comment type="similarity">
    <text evidence="2">Belongs to the RmuC family.</text>
</comment>
<dbReference type="EMBL" id="CP001055">
    <property type="protein sequence ID" value="ACC97953.1"/>
    <property type="molecule type" value="Genomic_DNA"/>
</dbReference>
<keyword evidence="3" id="KW-0175">Coiled coil</keyword>
<dbReference type="OrthoDB" id="370725at2"/>
<accession>B2KBD1</accession>
<comment type="function">
    <text evidence="1">Involved in DNA recombination.</text>
</comment>
<proteinExistence type="inferred from homology"/>
<dbReference type="InterPro" id="IPR003798">
    <property type="entry name" value="DNA_recombination_RmuC"/>
</dbReference>
<dbReference type="PANTHER" id="PTHR30563">
    <property type="entry name" value="DNA RECOMBINATION PROTEIN RMUC"/>
    <property type="match status" value="1"/>
</dbReference>
<evidence type="ECO:0000313" key="5">
    <source>
        <dbReference type="EMBL" id="ACC97953.1"/>
    </source>
</evidence>
<evidence type="ECO:0000256" key="2">
    <source>
        <dbReference type="ARBA" id="ARBA00009840"/>
    </source>
</evidence>
<dbReference type="HOGENOM" id="CLU_024057_1_1_0"/>
<gene>
    <name evidence="5" type="ordered locus">Emin_0396</name>
</gene>
<dbReference type="PANTHER" id="PTHR30563:SF0">
    <property type="entry name" value="DNA RECOMBINATION PROTEIN RMUC"/>
    <property type="match status" value="1"/>
</dbReference>
<keyword evidence="6" id="KW-1185">Reference proteome</keyword>
<name>B2KBD1_ELUMP</name>
<keyword evidence="4" id="KW-0233">DNA recombination</keyword>
<dbReference type="Pfam" id="PF02646">
    <property type="entry name" value="RmuC"/>
    <property type="match status" value="1"/>
</dbReference>
<evidence type="ECO:0000313" key="6">
    <source>
        <dbReference type="Proteomes" id="UP000001029"/>
    </source>
</evidence>
<evidence type="ECO:0000256" key="4">
    <source>
        <dbReference type="ARBA" id="ARBA00023172"/>
    </source>
</evidence>
<dbReference type="RefSeq" id="WP_012414568.1">
    <property type="nucleotide sequence ID" value="NC_010644.1"/>
</dbReference>
<reference evidence="5 6" key="1">
    <citation type="journal article" date="2009" name="Appl. Environ. Microbiol.">
        <title>Genomic analysis of 'Elusimicrobium minutum,' the first cultivated representative of the phylum 'Elusimicrobia' (formerly termite group 1).</title>
        <authorList>
            <person name="Herlemann D.P.R."/>
            <person name="Geissinger O."/>
            <person name="Ikeda-Ohtsubo W."/>
            <person name="Kunin V."/>
            <person name="Sun H."/>
            <person name="Lapidus A."/>
            <person name="Hugenholtz P."/>
            <person name="Brune A."/>
        </authorList>
    </citation>
    <scope>NUCLEOTIDE SEQUENCE [LARGE SCALE GENOMIC DNA]</scope>
    <source>
        <strain evidence="5 6">Pei191</strain>
    </source>
</reference>
<dbReference type="STRING" id="445932.Emin_0396"/>